<dbReference type="KEGG" id="nve:5515668"/>
<evidence type="ECO:0000313" key="3">
    <source>
        <dbReference type="Proteomes" id="UP000001593"/>
    </source>
</evidence>
<dbReference type="Pfam" id="PF25815">
    <property type="entry name" value="CTHRC1_C"/>
    <property type="match status" value="1"/>
</dbReference>
<dbReference type="AlphaFoldDB" id="A7RXV1"/>
<protein>
    <recommendedName>
        <fullName evidence="1">CTHRC1 C-terminal domain-containing protein</fullName>
    </recommendedName>
</protein>
<dbReference type="OMA" id="YCEGIPR"/>
<accession>A7RXV1</accession>
<feature type="domain" description="CTHRC1 C-terminal" evidence="1">
    <location>
        <begin position="3"/>
        <end position="135"/>
    </location>
</feature>
<dbReference type="InParanoid" id="A7RXV1"/>
<dbReference type="eggNOG" id="ENOG502QSJD">
    <property type="taxonomic scope" value="Eukaryota"/>
</dbReference>
<name>A7RXV1_NEMVE</name>
<evidence type="ECO:0000259" key="1">
    <source>
        <dbReference type="Pfam" id="PF25815"/>
    </source>
</evidence>
<dbReference type="OrthoDB" id="10045715at2759"/>
<organism evidence="2 3">
    <name type="scientific">Nematostella vectensis</name>
    <name type="common">Starlet sea anemone</name>
    <dbReference type="NCBI Taxonomy" id="45351"/>
    <lineage>
        <taxon>Eukaryota</taxon>
        <taxon>Metazoa</taxon>
        <taxon>Cnidaria</taxon>
        <taxon>Anthozoa</taxon>
        <taxon>Hexacorallia</taxon>
        <taxon>Actiniaria</taxon>
        <taxon>Edwardsiidae</taxon>
        <taxon>Nematostella</taxon>
    </lineage>
</organism>
<gene>
    <name evidence="2" type="ORF">NEMVEDRAFT_v1g97153</name>
</gene>
<evidence type="ECO:0000313" key="2">
    <source>
        <dbReference type="EMBL" id="EDO43687.1"/>
    </source>
</evidence>
<dbReference type="InterPro" id="IPR057873">
    <property type="entry name" value="CTHRC1_C"/>
</dbReference>
<dbReference type="PhylomeDB" id="A7RXV1"/>
<dbReference type="HOGENOM" id="CLU_099891_1_0_1"/>
<dbReference type="Proteomes" id="UP000001593">
    <property type="component" value="Unassembled WGS sequence"/>
</dbReference>
<keyword evidence="3" id="KW-1185">Reference proteome</keyword>
<reference evidence="2 3" key="1">
    <citation type="journal article" date="2007" name="Science">
        <title>Sea anemone genome reveals ancestral eumetazoan gene repertoire and genomic organization.</title>
        <authorList>
            <person name="Putnam N.H."/>
            <person name="Srivastava M."/>
            <person name="Hellsten U."/>
            <person name="Dirks B."/>
            <person name="Chapman J."/>
            <person name="Salamov A."/>
            <person name="Terry A."/>
            <person name="Shapiro H."/>
            <person name="Lindquist E."/>
            <person name="Kapitonov V.V."/>
            <person name="Jurka J."/>
            <person name="Genikhovich G."/>
            <person name="Grigoriev I.V."/>
            <person name="Lucas S.M."/>
            <person name="Steele R.E."/>
            <person name="Finnerty J.R."/>
            <person name="Technau U."/>
            <person name="Martindale M.Q."/>
            <person name="Rokhsar D.S."/>
        </authorList>
    </citation>
    <scope>NUCLEOTIDE SEQUENCE [LARGE SCALE GENOMIC DNA]</scope>
    <source>
        <strain evidence="3">CH2 X CH6</strain>
    </source>
</reference>
<proteinExistence type="predicted"/>
<dbReference type="EMBL" id="DS469551">
    <property type="protein sequence ID" value="EDO43687.1"/>
    <property type="molecule type" value="Genomic_DNA"/>
</dbReference>
<feature type="non-terminal residue" evidence="2">
    <location>
        <position position="1"/>
    </location>
</feature>
<sequence>AHVNWKQCAWKNLNDGKDSGLIKECVFNKLNDSTSLRVAFDGEFRVAFCQQCCRRWYITFNQNECSNPVPIDAVQHPSIVVANFNLHEHRHFGGYCEGIPRGQVRVGLWVGQCVGTNMGNADASTGWMSSTRIIVEEVPAPQA</sequence>